<sequence length="382" mass="40301">MTLSVLIAVTHLLGAGHLTRAAAIGRALARRGHRVTLVTGGTPTPLVDMAAMAVVQLPPVRTRVGDFTTLLDANGRPIEPDHLASRRDTLLAAFAAARPDVVVTELYPFGRRVLRTEFEALLDAADAAELRPVILCSVRDILAPPSRPEKAEAAHAVIARRYRAVLVHGDEATVPLERSWPVDDALRRRLVYTGYIGPEAALASPGTQDDGSVLVSGGSSAAALPLYRAAIEAARADAGRPWRILVGKAVGEADHGELRDAAPPNAIVERARPDFVFLLAKAAVFVGQAGYNTVMDIVATHARSVLVPFEQGRETEQRLRAEGLAASGLATLLAEGDLTPTALGAAIAHAAGRPRPTFQGIALDGHDRAAQAIEALAREGRS</sequence>
<dbReference type="GO" id="GO:0016758">
    <property type="term" value="F:hexosyltransferase activity"/>
    <property type="evidence" value="ECO:0007669"/>
    <property type="project" value="InterPro"/>
</dbReference>
<dbReference type="SUPFAM" id="SSF53756">
    <property type="entry name" value="UDP-Glycosyltransferase/glycogen phosphorylase"/>
    <property type="match status" value="1"/>
</dbReference>
<dbReference type="InterPro" id="IPR007235">
    <property type="entry name" value="Glyco_trans_28_C"/>
</dbReference>
<dbReference type="OrthoDB" id="503443at2"/>
<dbReference type="PANTHER" id="PTHR21015:SF28">
    <property type="entry name" value="SLL1722 PROTEIN"/>
    <property type="match status" value="1"/>
</dbReference>
<dbReference type="Pfam" id="PF04101">
    <property type="entry name" value="Glyco_tran_28_C"/>
    <property type="match status" value="1"/>
</dbReference>
<dbReference type="Proteomes" id="UP000295122">
    <property type="component" value="Unassembled WGS sequence"/>
</dbReference>
<dbReference type="AlphaFoldDB" id="A0A4R7C9F5"/>
<dbReference type="EMBL" id="SNZR01000011">
    <property type="protein sequence ID" value="TDR93975.1"/>
    <property type="molecule type" value="Genomic_DNA"/>
</dbReference>
<name>A0A4R7C9F5_9HYPH</name>
<protein>
    <submittedName>
        <fullName evidence="2">Putative glycosyltransferase</fullName>
    </submittedName>
</protein>
<keyword evidence="2" id="KW-0808">Transferase</keyword>
<accession>A0A4R7C9F5</accession>
<reference evidence="2 3" key="1">
    <citation type="submission" date="2019-03" db="EMBL/GenBank/DDBJ databases">
        <title>Genomic Encyclopedia of Type Strains, Phase IV (KMG-IV): sequencing the most valuable type-strain genomes for metagenomic binning, comparative biology and taxonomic classification.</title>
        <authorList>
            <person name="Goeker M."/>
        </authorList>
    </citation>
    <scope>NUCLEOTIDE SEQUENCE [LARGE SCALE GENOMIC DNA]</scope>
    <source>
        <strain evidence="2 3">DSM 25903</strain>
    </source>
</reference>
<evidence type="ECO:0000313" key="3">
    <source>
        <dbReference type="Proteomes" id="UP000295122"/>
    </source>
</evidence>
<comment type="caution">
    <text evidence="2">The sequence shown here is derived from an EMBL/GenBank/DDBJ whole genome shotgun (WGS) entry which is preliminary data.</text>
</comment>
<dbReference type="Gene3D" id="3.40.50.2000">
    <property type="entry name" value="Glycogen Phosphorylase B"/>
    <property type="match status" value="2"/>
</dbReference>
<evidence type="ECO:0000259" key="1">
    <source>
        <dbReference type="Pfam" id="PF04101"/>
    </source>
</evidence>
<dbReference type="PANTHER" id="PTHR21015">
    <property type="entry name" value="UDP-N-ACETYLGLUCOSAMINE--N-ACETYLMURAMYL-(PENTAPEPTIDE) PYROPHOSPHORYL-UNDECAPRENOL N-ACETYLGLUCOSAMINE TRANSFERASE 1"/>
    <property type="match status" value="1"/>
</dbReference>
<dbReference type="RefSeq" id="WP_133768925.1">
    <property type="nucleotide sequence ID" value="NZ_SNZR01000011.1"/>
</dbReference>
<feature type="domain" description="Glycosyl transferase family 28 C-terminal" evidence="1">
    <location>
        <begin position="213"/>
        <end position="350"/>
    </location>
</feature>
<proteinExistence type="predicted"/>
<organism evidence="2 3">
    <name type="scientific">Enterovirga rhinocerotis</name>
    <dbReference type="NCBI Taxonomy" id="1339210"/>
    <lineage>
        <taxon>Bacteria</taxon>
        <taxon>Pseudomonadati</taxon>
        <taxon>Pseudomonadota</taxon>
        <taxon>Alphaproteobacteria</taxon>
        <taxon>Hyphomicrobiales</taxon>
        <taxon>Methylobacteriaceae</taxon>
        <taxon>Enterovirga</taxon>
    </lineage>
</organism>
<gene>
    <name evidence="2" type="ORF">EV668_1244</name>
</gene>
<evidence type="ECO:0000313" key="2">
    <source>
        <dbReference type="EMBL" id="TDR93975.1"/>
    </source>
</evidence>
<keyword evidence="3" id="KW-1185">Reference proteome</keyword>